<comment type="caution">
    <text evidence="2">The sequence shown here is derived from an EMBL/GenBank/DDBJ whole genome shotgun (WGS) entry which is preliminary data.</text>
</comment>
<protein>
    <submittedName>
        <fullName evidence="2">Uncharacterized protein</fullName>
    </submittedName>
</protein>
<keyword evidence="3" id="KW-1185">Reference proteome</keyword>
<evidence type="ECO:0000313" key="2">
    <source>
        <dbReference type="EMBL" id="KAK6195262.1"/>
    </source>
</evidence>
<sequence>MKVLCLVVLLCAVSVYAKKEEKRQAALLATFAPVIGKFLADKLHISEWIGKAVGSISGLIKGKSGDITVPNTTLKLHYSVGRCHLKGRKRILLHESCTATVSENAITKTSSSCTTHVQSSAIQCAMEAELKKIQALANKAAGR</sequence>
<feature type="chain" id="PRO_5042856145" evidence="1">
    <location>
        <begin position="18"/>
        <end position="143"/>
    </location>
</feature>
<gene>
    <name evidence="2" type="ORF">SNE40_000730</name>
</gene>
<feature type="signal peptide" evidence="1">
    <location>
        <begin position="1"/>
        <end position="17"/>
    </location>
</feature>
<dbReference type="Proteomes" id="UP001347796">
    <property type="component" value="Unassembled WGS sequence"/>
</dbReference>
<organism evidence="2 3">
    <name type="scientific">Patella caerulea</name>
    <name type="common">Rayed Mediterranean limpet</name>
    <dbReference type="NCBI Taxonomy" id="87958"/>
    <lineage>
        <taxon>Eukaryota</taxon>
        <taxon>Metazoa</taxon>
        <taxon>Spiralia</taxon>
        <taxon>Lophotrochozoa</taxon>
        <taxon>Mollusca</taxon>
        <taxon>Gastropoda</taxon>
        <taxon>Patellogastropoda</taxon>
        <taxon>Patelloidea</taxon>
        <taxon>Patellidae</taxon>
        <taxon>Patella</taxon>
    </lineage>
</organism>
<accession>A0AAN8KH43</accession>
<name>A0AAN8KH43_PATCE</name>
<reference evidence="2 3" key="1">
    <citation type="submission" date="2024-01" db="EMBL/GenBank/DDBJ databases">
        <title>The genome of the rayed Mediterranean limpet Patella caerulea (Linnaeus, 1758).</title>
        <authorList>
            <person name="Anh-Thu Weber A."/>
            <person name="Halstead-Nussloch G."/>
        </authorList>
    </citation>
    <scope>NUCLEOTIDE SEQUENCE [LARGE SCALE GENOMIC DNA]</scope>
    <source>
        <strain evidence="2">AATW-2023a</strain>
        <tissue evidence="2">Whole specimen</tissue>
    </source>
</reference>
<proteinExistence type="predicted"/>
<evidence type="ECO:0000256" key="1">
    <source>
        <dbReference type="SAM" id="SignalP"/>
    </source>
</evidence>
<dbReference type="EMBL" id="JAZGQO010000001">
    <property type="protein sequence ID" value="KAK6195262.1"/>
    <property type="molecule type" value="Genomic_DNA"/>
</dbReference>
<evidence type="ECO:0000313" key="3">
    <source>
        <dbReference type="Proteomes" id="UP001347796"/>
    </source>
</evidence>
<keyword evidence="1" id="KW-0732">Signal</keyword>
<dbReference type="AlphaFoldDB" id="A0AAN8KH43"/>